<reference evidence="12" key="2">
    <citation type="journal article" date="2013" name="Nature">
        <title>Insights into bilaterian evolution from three spiralian genomes.</title>
        <authorList>
            <person name="Simakov O."/>
            <person name="Marletaz F."/>
            <person name="Cho S.J."/>
            <person name="Edsinger-Gonzales E."/>
            <person name="Havlak P."/>
            <person name="Hellsten U."/>
            <person name="Kuo D.H."/>
            <person name="Larsson T."/>
            <person name="Lv J."/>
            <person name="Arendt D."/>
            <person name="Savage R."/>
            <person name="Osoegawa K."/>
            <person name="de Jong P."/>
            <person name="Grimwood J."/>
            <person name="Chapman J.A."/>
            <person name="Shapiro H."/>
            <person name="Aerts A."/>
            <person name="Otillar R.P."/>
            <person name="Terry A.Y."/>
            <person name="Boore J.L."/>
            <person name="Grigoriev I.V."/>
            <person name="Lindberg D.R."/>
            <person name="Seaver E.C."/>
            <person name="Weisblat D.A."/>
            <person name="Putnam N.H."/>
            <person name="Rokhsar D.S."/>
        </authorList>
    </citation>
    <scope>NUCLEOTIDE SEQUENCE</scope>
</reference>
<evidence type="ECO:0000256" key="1">
    <source>
        <dbReference type="ARBA" id="ARBA00004123"/>
    </source>
</evidence>
<evidence type="ECO:0000256" key="10">
    <source>
        <dbReference type="ARBA" id="ARBA00029606"/>
    </source>
</evidence>
<dbReference type="PANTHER" id="PTHR13421:SF16">
    <property type="entry name" value="SNRNA-ACTIVATING PROTEIN COMPLEX SUBUNIT 3"/>
    <property type="match status" value="1"/>
</dbReference>
<dbReference type="EnsemblMetazoa" id="HelroT137173">
    <property type="protein sequence ID" value="HelroP137173"/>
    <property type="gene ID" value="HelroG137173"/>
</dbReference>
<evidence type="ECO:0000313" key="11">
    <source>
        <dbReference type="EnsemblMetazoa" id="HelroP137173"/>
    </source>
</evidence>
<organism evidence="11 12">
    <name type="scientific">Helobdella robusta</name>
    <name type="common">Californian leech</name>
    <dbReference type="NCBI Taxonomy" id="6412"/>
    <lineage>
        <taxon>Eukaryota</taxon>
        <taxon>Metazoa</taxon>
        <taxon>Spiralia</taxon>
        <taxon>Lophotrochozoa</taxon>
        <taxon>Annelida</taxon>
        <taxon>Clitellata</taxon>
        <taxon>Hirudinea</taxon>
        <taxon>Rhynchobdellida</taxon>
        <taxon>Glossiphoniidae</taxon>
        <taxon>Helobdella</taxon>
    </lineage>
</organism>
<keyword evidence="5" id="KW-0238">DNA-binding</keyword>
<keyword evidence="6" id="KW-0804">Transcription</keyword>
<accession>T1EII0</accession>
<dbReference type="Pfam" id="PF12251">
    <property type="entry name" value="SNAPC3"/>
    <property type="match status" value="1"/>
</dbReference>
<evidence type="ECO:0000256" key="3">
    <source>
        <dbReference type="ARBA" id="ARBA00013634"/>
    </source>
</evidence>
<keyword evidence="4" id="KW-0805">Transcription regulation</keyword>
<dbReference type="Proteomes" id="UP000015101">
    <property type="component" value="Unassembled WGS sequence"/>
</dbReference>
<keyword evidence="7" id="KW-0539">Nucleus</keyword>
<dbReference type="KEGG" id="hro:HELRODRAFT_137173"/>
<name>T1EII0_HELRO</name>
<dbReference type="InterPro" id="IPR022042">
    <property type="entry name" value="snRNA-activating_su3"/>
</dbReference>
<evidence type="ECO:0000256" key="9">
    <source>
        <dbReference type="ARBA" id="ARBA00025958"/>
    </source>
</evidence>
<proteinExistence type="inferred from homology"/>
<dbReference type="OMA" id="HTARMED"/>
<sequence length="121" mass="14175">MGSNYLTQLRDKIYCSSDLVVNEDYKFDPDAPISTTTKDIYKSGFLFIEGTFYNDFRHEGSIDYSLSMKEWAEERPEIVGPFKYESMDGVKFLDLTIRIGQPYLYMHQGNCEHLIIFTDLR</sequence>
<comment type="function">
    <text evidence="8">Part of the SNAPc complex required for the transcription of both RNA polymerase II and III small-nuclear RNA genes. Binds to the proximal sequence element (PSE), a non-TATA-box basal promoter element common to these 2 types of genes. Recruits TBP and BRF2 to the U6 snRNA TATA box.</text>
</comment>
<dbReference type="EMBL" id="AMQM01002785">
    <property type="status" value="NOT_ANNOTATED_CDS"/>
    <property type="molecule type" value="Genomic_DNA"/>
</dbReference>
<comment type="subcellular location">
    <subcellularLocation>
        <location evidence="1">Nucleus</location>
    </subcellularLocation>
</comment>
<dbReference type="GO" id="GO:0003677">
    <property type="term" value="F:DNA binding"/>
    <property type="evidence" value="ECO:0007669"/>
    <property type="project" value="UniProtKB-KW"/>
</dbReference>
<dbReference type="PANTHER" id="PTHR13421">
    <property type="entry name" value="SNRNA-ACTIVATING PROTEIN COMPLEX SUBUNIT 3"/>
    <property type="match status" value="1"/>
</dbReference>
<reference evidence="12" key="1">
    <citation type="submission" date="2012-12" db="EMBL/GenBank/DDBJ databases">
        <authorList>
            <person name="Hellsten U."/>
            <person name="Grimwood J."/>
            <person name="Chapman J.A."/>
            <person name="Shapiro H."/>
            <person name="Aerts A."/>
            <person name="Otillar R.P."/>
            <person name="Terry A.Y."/>
            <person name="Boore J.L."/>
            <person name="Simakov O."/>
            <person name="Marletaz F."/>
            <person name="Cho S.-J."/>
            <person name="Edsinger-Gonzales E."/>
            <person name="Havlak P."/>
            <person name="Kuo D.-H."/>
            <person name="Larsson T."/>
            <person name="Lv J."/>
            <person name="Arendt D."/>
            <person name="Savage R."/>
            <person name="Osoegawa K."/>
            <person name="de Jong P."/>
            <person name="Lindberg D.R."/>
            <person name="Seaver E.C."/>
            <person name="Weisblat D.A."/>
            <person name="Putnam N.H."/>
            <person name="Grigoriev I.V."/>
            <person name="Rokhsar D.S."/>
        </authorList>
    </citation>
    <scope>NUCLEOTIDE SEQUENCE</scope>
</reference>
<protein>
    <recommendedName>
        <fullName evidence="3">snRNA-activating protein complex subunit 3</fullName>
    </recommendedName>
    <alternativeName>
        <fullName evidence="10">Small nuclear RNA-activating complex polypeptide 3</fullName>
    </alternativeName>
</protein>
<evidence type="ECO:0000256" key="8">
    <source>
        <dbReference type="ARBA" id="ARBA00025193"/>
    </source>
</evidence>
<evidence type="ECO:0000313" key="12">
    <source>
        <dbReference type="Proteomes" id="UP000015101"/>
    </source>
</evidence>
<dbReference type="GO" id="GO:0005634">
    <property type="term" value="C:nucleus"/>
    <property type="evidence" value="ECO:0007669"/>
    <property type="project" value="UniProtKB-SubCell"/>
</dbReference>
<dbReference type="CTD" id="20196380"/>
<evidence type="ECO:0000256" key="5">
    <source>
        <dbReference type="ARBA" id="ARBA00023125"/>
    </source>
</evidence>
<comment type="subunit">
    <text evidence="9">Part of the SNAPc complex composed of 5 subunits: SNAPC1, SNAPC2, SNAPC3, SNAPC4 and SNAPC5. SNAPC3 interacts with SNAPC1.</text>
</comment>
<gene>
    <name evidence="11" type="primary">20196380</name>
</gene>
<dbReference type="eggNOG" id="KOG2664">
    <property type="taxonomic scope" value="Eukaryota"/>
</dbReference>
<comment type="similarity">
    <text evidence="2">Belongs to the SNAPC3/SRD2 family.</text>
</comment>
<dbReference type="HOGENOM" id="CLU_165854_0_0_1"/>
<evidence type="ECO:0000256" key="4">
    <source>
        <dbReference type="ARBA" id="ARBA00023015"/>
    </source>
</evidence>
<evidence type="ECO:0000256" key="6">
    <source>
        <dbReference type="ARBA" id="ARBA00023163"/>
    </source>
</evidence>
<evidence type="ECO:0000256" key="7">
    <source>
        <dbReference type="ARBA" id="ARBA00023242"/>
    </source>
</evidence>
<reference evidence="11" key="3">
    <citation type="submission" date="2015-06" db="UniProtKB">
        <authorList>
            <consortium name="EnsemblMetazoa"/>
        </authorList>
    </citation>
    <scope>IDENTIFICATION</scope>
</reference>
<keyword evidence="12" id="KW-1185">Reference proteome</keyword>
<dbReference type="STRING" id="6412.T1EII0"/>
<dbReference type="OrthoDB" id="46583at2759"/>
<evidence type="ECO:0000256" key="2">
    <source>
        <dbReference type="ARBA" id="ARBA00010410"/>
    </source>
</evidence>
<dbReference type="AlphaFoldDB" id="T1EII0"/>